<reference evidence="2 3" key="1">
    <citation type="submission" date="2019-07" db="EMBL/GenBank/DDBJ databases">
        <title>Genome assembly of Bacillus simplex strain GGC-P6A.</title>
        <authorList>
            <person name="Jennings M.E."/>
            <person name="Barton H.A."/>
        </authorList>
    </citation>
    <scope>NUCLEOTIDE SEQUENCE [LARGE SCALE GENOMIC DNA]</scope>
    <source>
        <strain evidence="2 3">GGC-P6A</strain>
    </source>
</reference>
<comment type="caution">
    <text evidence="2">The sequence shown here is derived from an EMBL/GenBank/DDBJ whole genome shotgun (WGS) entry which is preliminary data.</text>
</comment>
<evidence type="ECO:0000313" key="3">
    <source>
        <dbReference type="Proteomes" id="UP000317770"/>
    </source>
</evidence>
<dbReference type="Proteomes" id="UP000317770">
    <property type="component" value="Unassembled WGS sequence"/>
</dbReference>
<protein>
    <submittedName>
        <fullName evidence="2">Uncharacterized protein</fullName>
    </submittedName>
</protein>
<proteinExistence type="predicted"/>
<gene>
    <name evidence="2" type="ORF">FQP34_22375</name>
</gene>
<dbReference type="RefSeq" id="WP_144480444.1">
    <property type="nucleotide sequence ID" value="NZ_VNKI01000012.1"/>
</dbReference>
<sequence length="304" mass="35068">MKFDFKFNIRFVVITLIVALVVVPILFNVLFLWESGWSRGETSDWFTLYGNIFGGLIGGFFTYLALLLTFNDQKENKKKEMSPRIDIPHQTIEFIDSDDKFNFKPIMIELNNIGGSIAKNIECTLTLPNFDQVLSALEESKENLKIDLIRSTSGLIPNVSRKGELDQNIDFRTKKTHLIVRDDEGTQKASLGGVYKAYDAEFIGTCIPLLLNYEAKTQYILKHNVSQWINYIVKNRNYTYGSYNEDELFNFNLEVKYSSDEYGDFSDTFNLEWGFIGIWAEDSQLTYKYVLKSTKVNTQGKVNQ</sequence>
<dbReference type="EMBL" id="VNKI01000012">
    <property type="protein sequence ID" value="TVX77172.1"/>
    <property type="molecule type" value="Genomic_DNA"/>
</dbReference>
<accession>A0A8B5XQN4</accession>
<feature type="transmembrane region" description="Helical" evidence="1">
    <location>
        <begin position="45"/>
        <end position="70"/>
    </location>
</feature>
<evidence type="ECO:0000313" key="2">
    <source>
        <dbReference type="EMBL" id="TVX77172.1"/>
    </source>
</evidence>
<dbReference type="AlphaFoldDB" id="A0A8B5XQN4"/>
<feature type="transmembrane region" description="Helical" evidence="1">
    <location>
        <begin position="12"/>
        <end position="33"/>
    </location>
</feature>
<name>A0A8B5XQN4_9BACI</name>
<keyword evidence="1" id="KW-0472">Membrane</keyword>
<organism evidence="2 3">
    <name type="scientific">Peribacillus simplex</name>
    <dbReference type="NCBI Taxonomy" id="1478"/>
    <lineage>
        <taxon>Bacteria</taxon>
        <taxon>Bacillati</taxon>
        <taxon>Bacillota</taxon>
        <taxon>Bacilli</taxon>
        <taxon>Bacillales</taxon>
        <taxon>Bacillaceae</taxon>
        <taxon>Peribacillus</taxon>
    </lineage>
</organism>
<evidence type="ECO:0000256" key="1">
    <source>
        <dbReference type="SAM" id="Phobius"/>
    </source>
</evidence>
<keyword evidence="1" id="KW-1133">Transmembrane helix</keyword>
<keyword evidence="1" id="KW-0812">Transmembrane</keyword>